<sequence length="263" mass="30791">MTGYVPLKYYFDKELAIKLSDLIQPNYPSFSKKNFVDAVTAGVKDKELKARVEVIADALKKYLPVEYKEALAILLNILGPENKTEEGMFTNGYFLMPVAYFVEKYGLEYFDLSFKAMYEITKRHTSEYAIRPYLIADTNRCMVYFRDWVEDPNPHIRRLVSEGTRPRLPWAKKMLPLKNDIQNNLYLLETLMCDESLYVQKSVANHINDLTKEDPDVVLKWMEQYISNKEEINPRIIKNGLRTLVKSRNEHALKLLCWIEQGV</sequence>
<dbReference type="AlphaFoldDB" id="A0AB39HPG6"/>
<dbReference type="InterPro" id="IPR014825">
    <property type="entry name" value="DNA_alkylation"/>
</dbReference>
<accession>A0AB39HPG6</accession>
<dbReference type="Gene3D" id="1.25.40.290">
    <property type="entry name" value="ARM repeat domains"/>
    <property type="match status" value="1"/>
</dbReference>
<gene>
    <name evidence="1" type="ORF">AB4Y30_14145</name>
</gene>
<dbReference type="Pfam" id="PF08713">
    <property type="entry name" value="DNA_alkylation"/>
    <property type="match status" value="1"/>
</dbReference>
<dbReference type="InterPro" id="IPR016024">
    <property type="entry name" value="ARM-type_fold"/>
</dbReference>
<protein>
    <submittedName>
        <fullName evidence="1">DNA alkylation repair protein</fullName>
    </submittedName>
</protein>
<dbReference type="SUPFAM" id="SSF48371">
    <property type="entry name" value="ARM repeat"/>
    <property type="match status" value="1"/>
</dbReference>
<organism evidence="1">
    <name type="scientific">Ornithinibacillus sp. 4-3</name>
    <dbReference type="NCBI Taxonomy" id="3231488"/>
    <lineage>
        <taxon>Bacteria</taxon>
        <taxon>Bacillati</taxon>
        <taxon>Bacillota</taxon>
        <taxon>Bacilli</taxon>
        <taxon>Bacillales</taxon>
        <taxon>Bacillaceae</taxon>
        <taxon>Ornithinibacillus</taxon>
    </lineage>
</organism>
<name>A0AB39HPG6_9BACI</name>
<evidence type="ECO:0000313" key="1">
    <source>
        <dbReference type="EMBL" id="XDK32141.1"/>
    </source>
</evidence>
<proteinExistence type="predicted"/>
<dbReference type="RefSeq" id="WP_368652862.1">
    <property type="nucleotide sequence ID" value="NZ_CP162599.1"/>
</dbReference>
<dbReference type="EMBL" id="CP162599">
    <property type="protein sequence ID" value="XDK32141.1"/>
    <property type="molecule type" value="Genomic_DNA"/>
</dbReference>
<reference evidence="1" key="1">
    <citation type="submission" date="2024-07" db="EMBL/GenBank/DDBJ databases">
        <title>Halotolerant mesophilic bacterium Ornithinibacillus sp. 4-3, sp. nov., isolated from soil.</title>
        <authorList>
            <person name="Sidarenka A.V."/>
            <person name="Guliayeva D.E."/>
            <person name="Leanovich S.I."/>
            <person name="Hileuskaya K.S."/>
            <person name="Akhremchuk A.E."/>
            <person name="Sikolenko M.A."/>
            <person name="Valentovich L.N."/>
        </authorList>
    </citation>
    <scope>NUCLEOTIDE SEQUENCE</scope>
    <source>
        <strain evidence="1">4-3</strain>
    </source>
</reference>